<dbReference type="PANTHER" id="PTHR43884:SF12">
    <property type="entry name" value="ISOVALERYL-COA DEHYDROGENASE, MITOCHONDRIAL-RELATED"/>
    <property type="match status" value="1"/>
</dbReference>
<dbReference type="AlphaFoldDB" id="A0A919NXW3"/>
<dbReference type="PANTHER" id="PTHR43884">
    <property type="entry name" value="ACYL-COA DEHYDROGENASE"/>
    <property type="match status" value="1"/>
</dbReference>
<evidence type="ECO:0000259" key="1">
    <source>
        <dbReference type="Pfam" id="PF02771"/>
    </source>
</evidence>
<dbReference type="SUPFAM" id="SSF56645">
    <property type="entry name" value="Acyl-CoA dehydrogenase NM domain-like"/>
    <property type="match status" value="1"/>
</dbReference>
<sequence>MAVSSTETTAPADDVDAADAHPLVVRVRRYADEVLRPTALRTDREGVTAQRVDELAALGLLHHLAPARYGGLAVDRATDRRLHEIVAGACFNTWLVWAQHAPLAGRLADPLTQDRPLPEIAERVLRGEVLLGAGISDVRRFPEHYVAATRVPGGWTFSGTISWVSGWGLSSALTVAAVERRTEQVVTALVVVGERTRVAAPLTLAAVGGSRTERVLLDDVFVPDDHVLSTKSLEQTRFEDLGTASDARSHHFGLAATVLDELERSPHALAHAVADTWRPRVAEIRARAYALTDEAAAAGGGRHRLDERLATKVASGDALTTLTRALVVARSGRGLADDDTAQLHARSALFVLVQGQSADVRHAQLAHLAR</sequence>
<dbReference type="GO" id="GO:0003995">
    <property type="term" value="F:acyl-CoA dehydrogenase activity"/>
    <property type="evidence" value="ECO:0007669"/>
    <property type="project" value="TreeGrafter"/>
</dbReference>
<dbReference type="InterPro" id="IPR046373">
    <property type="entry name" value="Acyl-CoA_Oxase/DH_mid-dom_sf"/>
</dbReference>
<evidence type="ECO:0000313" key="3">
    <source>
        <dbReference type="Proteomes" id="UP000632740"/>
    </source>
</evidence>
<dbReference type="EMBL" id="BONK01000001">
    <property type="protein sequence ID" value="GIG19542.1"/>
    <property type="molecule type" value="Genomic_DNA"/>
</dbReference>
<feature type="domain" description="Acyl-CoA dehydrogenase/oxidase N-terminal" evidence="1">
    <location>
        <begin position="26"/>
        <end position="104"/>
    </location>
</feature>
<accession>A0A919NXW3</accession>
<dbReference type="InterPro" id="IPR009100">
    <property type="entry name" value="AcylCoA_DH/oxidase_NM_dom_sf"/>
</dbReference>
<proteinExistence type="predicted"/>
<protein>
    <submittedName>
        <fullName evidence="2">Acyl-CoA dehydrogenase</fullName>
    </submittedName>
</protein>
<dbReference type="RefSeq" id="WP_203747573.1">
    <property type="nucleotide sequence ID" value="NZ_BONK01000001.1"/>
</dbReference>
<dbReference type="Pfam" id="PF02771">
    <property type="entry name" value="Acyl-CoA_dh_N"/>
    <property type="match status" value="1"/>
</dbReference>
<dbReference type="Gene3D" id="1.10.540.10">
    <property type="entry name" value="Acyl-CoA dehydrogenase/oxidase, N-terminal domain"/>
    <property type="match status" value="1"/>
</dbReference>
<comment type="caution">
    <text evidence="2">The sequence shown here is derived from an EMBL/GenBank/DDBJ whole genome shotgun (WGS) entry which is preliminary data.</text>
</comment>
<dbReference type="PIRSF" id="PIRSF016578">
    <property type="entry name" value="HsaA"/>
    <property type="match status" value="1"/>
</dbReference>
<name>A0A919NXW3_9CELL</name>
<gene>
    <name evidence="2" type="ORF">Cch01nite_02660</name>
</gene>
<dbReference type="Gene3D" id="2.40.110.10">
    <property type="entry name" value="Butyryl-CoA Dehydrogenase, subunit A, domain 2"/>
    <property type="match status" value="1"/>
</dbReference>
<organism evidence="2 3">
    <name type="scientific">Cellulomonas chitinilytica</name>
    <dbReference type="NCBI Taxonomy" id="398759"/>
    <lineage>
        <taxon>Bacteria</taxon>
        <taxon>Bacillati</taxon>
        <taxon>Actinomycetota</taxon>
        <taxon>Actinomycetes</taxon>
        <taxon>Micrococcales</taxon>
        <taxon>Cellulomonadaceae</taxon>
        <taxon>Cellulomonas</taxon>
    </lineage>
</organism>
<reference evidence="2" key="1">
    <citation type="submission" date="2021-01" db="EMBL/GenBank/DDBJ databases">
        <title>Whole genome shotgun sequence of Cellulomonas chitinilytica NBRC 110799.</title>
        <authorList>
            <person name="Komaki H."/>
            <person name="Tamura T."/>
        </authorList>
    </citation>
    <scope>NUCLEOTIDE SEQUENCE</scope>
    <source>
        <strain evidence="2">NBRC 110799</strain>
    </source>
</reference>
<dbReference type="GO" id="GO:0050660">
    <property type="term" value="F:flavin adenine dinucleotide binding"/>
    <property type="evidence" value="ECO:0007669"/>
    <property type="project" value="InterPro"/>
</dbReference>
<evidence type="ECO:0000313" key="2">
    <source>
        <dbReference type="EMBL" id="GIG19542.1"/>
    </source>
</evidence>
<dbReference type="InterPro" id="IPR013786">
    <property type="entry name" value="AcylCoA_DH/ox_N"/>
</dbReference>
<dbReference type="Proteomes" id="UP000632740">
    <property type="component" value="Unassembled WGS sequence"/>
</dbReference>
<dbReference type="InterPro" id="IPR037069">
    <property type="entry name" value="AcylCoA_DH/ox_N_sf"/>
</dbReference>
<keyword evidence="3" id="KW-1185">Reference proteome</keyword>